<dbReference type="InterPro" id="IPR050463">
    <property type="entry name" value="Gfo/Idh/MocA_oxidrdct_glycsds"/>
</dbReference>
<dbReference type="GO" id="GO:0016491">
    <property type="term" value="F:oxidoreductase activity"/>
    <property type="evidence" value="ECO:0007669"/>
    <property type="project" value="UniProtKB-KW"/>
</dbReference>
<name>A0A4P6JUK5_KTERU</name>
<keyword evidence="5" id="KW-1185">Reference proteome</keyword>
<dbReference type="RefSeq" id="WP_129890381.1">
    <property type="nucleotide sequence ID" value="NZ_CP035758.1"/>
</dbReference>
<dbReference type="InterPro" id="IPR055170">
    <property type="entry name" value="GFO_IDH_MocA-like_dom"/>
</dbReference>
<accession>A0A4P6JUK5</accession>
<proteinExistence type="predicted"/>
<dbReference type="Gene3D" id="3.40.50.720">
    <property type="entry name" value="NAD(P)-binding Rossmann-like Domain"/>
    <property type="match status" value="1"/>
</dbReference>
<reference evidence="4 5" key="1">
    <citation type="submission" date="2019-01" db="EMBL/GenBank/DDBJ databases">
        <title>Ktedonosporobacter rubrisoli SCAWS-G2.</title>
        <authorList>
            <person name="Huang Y."/>
            <person name="Yan B."/>
        </authorList>
    </citation>
    <scope>NUCLEOTIDE SEQUENCE [LARGE SCALE GENOMIC DNA]</scope>
    <source>
        <strain evidence="4 5">SCAWS-G2</strain>
    </source>
</reference>
<dbReference type="OrthoDB" id="9815825at2"/>
<dbReference type="InterPro" id="IPR036291">
    <property type="entry name" value="NAD(P)-bd_dom_sf"/>
</dbReference>
<dbReference type="Proteomes" id="UP000290365">
    <property type="component" value="Chromosome"/>
</dbReference>
<dbReference type="Pfam" id="PF22725">
    <property type="entry name" value="GFO_IDH_MocA_C3"/>
    <property type="match status" value="1"/>
</dbReference>
<dbReference type="InterPro" id="IPR000683">
    <property type="entry name" value="Gfo/Idh/MocA-like_OxRdtase_N"/>
</dbReference>
<dbReference type="PANTHER" id="PTHR43818:SF11">
    <property type="entry name" value="BCDNA.GH03377"/>
    <property type="match status" value="1"/>
</dbReference>
<feature type="domain" description="GFO/IDH/MocA-like oxidoreductase" evidence="3">
    <location>
        <begin position="138"/>
        <end position="279"/>
    </location>
</feature>
<evidence type="ECO:0000259" key="3">
    <source>
        <dbReference type="Pfam" id="PF22725"/>
    </source>
</evidence>
<dbReference type="Pfam" id="PF01408">
    <property type="entry name" value="GFO_IDH_MocA"/>
    <property type="match status" value="1"/>
</dbReference>
<evidence type="ECO:0000256" key="1">
    <source>
        <dbReference type="ARBA" id="ARBA00023002"/>
    </source>
</evidence>
<protein>
    <submittedName>
        <fullName evidence="4">Gfo/Idh/MocA family oxidoreductase</fullName>
    </submittedName>
</protein>
<dbReference type="Gene3D" id="3.30.360.10">
    <property type="entry name" value="Dihydrodipicolinate Reductase, domain 2"/>
    <property type="match status" value="1"/>
</dbReference>
<keyword evidence="1" id="KW-0560">Oxidoreductase</keyword>
<organism evidence="4 5">
    <name type="scientific">Ktedonosporobacter rubrisoli</name>
    <dbReference type="NCBI Taxonomy" id="2509675"/>
    <lineage>
        <taxon>Bacteria</taxon>
        <taxon>Bacillati</taxon>
        <taxon>Chloroflexota</taxon>
        <taxon>Ktedonobacteria</taxon>
        <taxon>Ktedonobacterales</taxon>
        <taxon>Ktedonosporobacteraceae</taxon>
        <taxon>Ktedonosporobacter</taxon>
    </lineage>
</organism>
<dbReference type="EMBL" id="CP035758">
    <property type="protein sequence ID" value="QBD79328.1"/>
    <property type="molecule type" value="Genomic_DNA"/>
</dbReference>
<sequence length="363" mass="39754">MSGEKHTGPVRVGVIGLGWAGEQHLKAYQQLANVEIVAIAGLEEDRLAYLGKTYNAPHLYRYYEELLTRDDLDAVSIAVPNYLHAPIATQALARGFHVLCEKPLARTLQEGEEIVAAAVSANRVLHVVFNHRERNDIQVLKRYIDEGKLGRIYYAKAYWMRRRGIPGAGSWFGNKEMAGGGPLIDLGVHVLDMGLYLLGNPQVLTVSASAYSELGHRGLGVNVNDKKFGTGYAYDVEDLGSAFIRLANGATLLLEASWATHSNAEDDFGVVLYGTEGGAEIRVRNHAWQDTLRIYTDVAGTTADIQPKVTRGEAHLAVARKFVAAITEGEWSSHDGSEGLLRTRIIDACYTSAQQGSEVVFKM</sequence>
<evidence type="ECO:0000313" key="4">
    <source>
        <dbReference type="EMBL" id="QBD79328.1"/>
    </source>
</evidence>
<dbReference type="GO" id="GO:0000166">
    <property type="term" value="F:nucleotide binding"/>
    <property type="evidence" value="ECO:0007669"/>
    <property type="project" value="InterPro"/>
</dbReference>
<dbReference type="SUPFAM" id="SSF51735">
    <property type="entry name" value="NAD(P)-binding Rossmann-fold domains"/>
    <property type="match status" value="1"/>
</dbReference>
<evidence type="ECO:0000259" key="2">
    <source>
        <dbReference type="Pfam" id="PF01408"/>
    </source>
</evidence>
<dbReference type="KEGG" id="kbs:EPA93_26400"/>
<dbReference type="SUPFAM" id="SSF55347">
    <property type="entry name" value="Glyceraldehyde-3-phosphate dehydrogenase-like, C-terminal domain"/>
    <property type="match status" value="1"/>
</dbReference>
<gene>
    <name evidence="4" type="ORF">EPA93_26400</name>
</gene>
<dbReference type="PANTHER" id="PTHR43818">
    <property type="entry name" value="BCDNA.GH03377"/>
    <property type="match status" value="1"/>
</dbReference>
<evidence type="ECO:0000313" key="5">
    <source>
        <dbReference type="Proteomes" id="UP000290365"/>
    </source>
</evidence>
<feature type="domain" description="Gfo/Idh/MocA-like oxidoreductase N-terminal" evidence="2">
    <location>
        <begin position="10"/>
        <end position="128"/>
    </location>
</feature>
<dbReference type="AlphaFoldDB" id="A0A4P6JUK5"/>